<proteinExistence type="predicted"/>
<name>A0AAZ3RIU7_ONCTS</name>
<dbReference type="RefSeq" id="XP_024299024.2">
    <property type="nucleotide sequence ID" value="XM_024443256.2"/>
</dbReference>
<dbReference type="Proteomes" id="UP000694402">
    <property type="component" value="Unassembled WGS sequence"/>
</dbReference>
<keyword evidence="4 6" id="KW-0472">Membrane</keyword>
<dbReference type="GeneTree" id="ENSGT00940000160117"/>
<feature type="transmembrane region" description="Helical" evidence="6">
    <location>
        <begin position="331"/>
        <end position="352"/>
    </location>
</feature>
<reference evidence="8" key="3">
    <citation type="submission" date="2025-09" db="UniProtKB">
        <authorList>
            <consortium name="Ensembl"/>
        </authorList>
    </citation>
    <scope>IDENTIFICATION</scope>
</reference>
<feature type="domain" description="Amino acid transporter transmembrane" evidence="7">
    <location>
        <begin position="141"/>
        <end position="570"/>
    </location>
</feature>
<sequence>MQRVTGEAWTWSDHPRHQSSPYPSYMSTGQYVHGQDHLQPRMEGAAKMTPLTPPSPFLSSQARRDTTPDEWETFREYRAILNPHLTHESRRMSHSKQNMEVMTPLIENPGGVGQEEDNSEEDQDPELLPVRHYELGNSHQGITFTQALIHLLKGNIGTGLLGLPLAVRNAGVIVGPLCLVLMGVVCVHCMHILVNCSHHLCERLKRPPLGYSDTVAFSMEHSSYQCFRKSARFGRHLVNFFLVLTQLGFCSAYFVFLAENIKQVVEGYQGVNITLAAESLSFANTSMVPAPVPLPTMVPSEPWALDLRLYMLFFLPFLILLVFMKDLKNMAVLSLLANVCMAVSVIIIFQYITTDFGDLHRLPLTSPLGKFPFFFGTAIFAFEGIGVVLPLENQMKEPKRFPTALNIGMGITIVLYVVLATLGYLHFGDDIKGSITLNLPHNAWTNQMVKILYSFGVFVSFAIQFFVPAEIMIPPVQARLRKSWRAPCEMILRGLLVCLTFSFAVLIPRLDLVISLVGAVSSSALALVFPPLVELITFSDRPLKPAMLVKDLVIAVVGFIGFLAGTYVTLAEIVSPEEPPEVIREAAQNLTVAAATAVAGALGMSEELGGNWTTPTAAVTLG</sequence>
<feature type="transmembrane region" description="Helical" evidence="6">
    <location>
        <begin position="447"/>
        <end position="469"/>
    </location>
</feature>
<dbReference type="RefSeq" id="XP_042152297.1">
    <property type="nucleotide sequence ID" value="XM_042296363.1"/>
</dbReference>
<feature type="transmembrane region" description="Helical" evidence="6">
    <location>
        <begin position="548"/>
        <end position="570"/>
    </location>
</feature>
<feature type="transmembrane region" description="Helical" evidence="6">
    <location>
        <begin position="173"/>
        <end position="196"/>
    </location>
</feature>
<evidence type="ECO:0000259" key="7">
    <source>
        <dbReference type="Pfam" id="PF01490"/>
    </source>
</evidence>
<reference evidence="8" key="2">
    <citation type="submission" date="2025-08" db="UniProtKB">
        <authorList>
            <consortium name="Ensembl"/>
        </authorList>
    </citation>
    <scope>IDENTIFICATION</scope>
</reference>
<dbReference type="GO" id="GO:0015180">
    <property type="term" value="F:L-alanine transmembrane transporter activity"/>
    <property type="evidence" value="ECO:0007669"/>
    <property type="project" value="TreeGrafter"/>
</dbReference>
<evidence type="ECO:0000256" key="2">
    <source>
        <dbReference type="ARBA" id="ARBA00022692"/>
    </source>
</evidence>
<evidence type="ECO:0000313" key="9">
    <source>
        <dbReference type="Proteomes" id="UP000694402"/>
    </source>
</evidence>
<accession>A0AAZ3RIU7</accession>
<evidence type="ECO:0000256" key="1">
    <source>
        <dbReference type="ARBA" id="ARBA00004141"/>
    </source>
</evidence>
<evidence type="ECO:0000256" key="5">
    <source>
        <dbReference type="SAM" id="MobiDB-lite"/>
    </source>
</evidence>
<dbReference type="Pfam" id="PF01490">
    <property type="entry name" value="Aa_trans"/>
    <property type="match status" value="1"/>
</dbReference>
<evidence type="ECO:0000256" key="3">
    <source>
        <dbReference type="ARBA" id="ARBA00022989"/>
    </source>
</evidence>
<evidence type="ECO:0000256" key="6">
    <source>
        <dbReference type="SAM" id="Phobius"/>
    </source>
</evidence>
<dbReference type="AlphaFoldDB" id="A0AAZ3RIU7"/>
<feature type="transmembrane region" description="Helical" evidence="6">
    <location>
        <begin position="513"/>
        <end position="536"/>
    </location>
</feature>
<feature type="transmembrane region" description="Helical" evidence="6">
    <location>
        <begin position="403"/>
        <end position="427"/>
    </location>
</feature>
<keyword evidence="9" id="KW-1185">Reference proteome</keyword>
<keyword evidence="2 6" id="KW-0812">Transmembrane</keyword>
<dbReference type="PANTHER" id="PTHR22950:SF190">
    <property type="entry name" value="NEUTRAL AMINO ACID UNIPORTER 4"/>
    <property type="match status" value="1"/>
</dbReference>
<gene>
    <name evidence="8" type="primary">LOC112265705</name>
</gene>
<dbReference type="GO" id="GO:0005774">
    <property type="term" value="C:vacuolar membrane"/>
    <property type="evidence" value="ECO:0007669"/>
    <property type="project" value="TreeGrafter"/>
</dbReference>
<dbReference type="GO" id="GO:0015193">
    <property type="term" value="F:L-proline transmembrane transporter activity"/>
    <property type="evidence" value="ECO:0007669"/>
    <property type="project" value="TreeGrafter"/>
</dbReference>
<protein>
    <submittedName>
        <fullName evidence="8">Solute carrier family 36 member 4</fullName>
    </submittedName>
</protein>
<feature type="transmembrane region" description="Helical" evidence="6">
    <location>
        <begin position="372"/>
        <end position="391"/>
    </location>
</feature>
<feature type="region of interest" description="Disordered" evidence="5">
    <location>
        <begin position="1"/>
        <end position="20"/>
    </location>
</feature>
<feature type="transmembrane region" description="Helical" evidence="6">
    <location>
        <begin position="490"/>
        <end position="507"/>
    </location>
</feature>
<dbReference type="GeneID" id="112265705"/>
<dbReference type="InterPro" id="IPR013057">
    <property type="entry name" value="AA_transpt_TM"/>
</dbReference>
<dbReference type="PANTHER" id="PTHR22950">
    <property type="entry name" value="AMINO ACID TRANSPORTER"/>
    <property type="match status" value="1"/>
</dbReference>
<feature type="transmembrane region" description="Helical" evidence="6">
    <location>
        <begin position="237"/>
        <end position="256"/>
    </location>
</feature>
<dbReference type="KEGG" id="otw:112265705"/>
<evidence type="ECO:0000256" key="4">
    <source>
        <dbReference type="ARBA" id="ARBA00023136"/>
    </source>
</evidence>
<evidence type="ECO:0000313" key="8">
    <source>
        <dbReference type="Ensembl" id="ENSOTSP00005139904.1"/>
    </source>
</evidence>
<dbReference type="Ensembl" id="ENSOTST00005167949.1">
    <property type="protein sequence ID" value="ENSOTSP00005139904.1"/>
    <property type="gene ID" value="ENSOTSG00005049024.1"/>
</dbReference>
<comment type="subcellular location">
    <subcellularLocation>
        <location evidence="1">Membrane</location>
        <topology evidence="1">Multi-pass membrane protein</topology>
    </subcellularLocation>
</comment>
<feature type="transmembrane region" description="Helical" evidence="6">
    <location>
        <begin position="307"/>
        <end position="324"/>
    </location>
</feature>
<keyword evidence="3 6" id="KW-1133">Transmembrane helix</keyword>
<organism evidence="8 9">
    <name type="scientific">Oncorhynchus tshawytscha</name>
    <name type="common">Chinook salmon</name>
    <name type="synonym">Salmo tshawytscha</name>
    <dbReference type="NCBI Taxonomy" id="74940"/>
    <lineage>
        <taxon>Eukaryota</taxon>
        <taxon>Metazoa</taxon>
        <taxon>Chordata</taxon>
        <taxon>Craniata</taxon>
        <taxon>Vertebrata</taxon>
        <taxon>Euteleostomi</taxon>
        <taxon>Actinopterygii</taxon>
        <taxon>Neopterygii</taxon>
        <taxon>Teleostei</taxon>
        <taxon>Protacanthopterygii</taxon>
        <taxon>Salmoniformes</taxon>
        <taxon>Salmonidae</taxon>
        <taxon>Salmoninae</taxon>
        <taxon>Oncorhynchus</taxon>
    </lineage>
</organism>
<reference evidence="9" key="1">
    <citation type="journal article" date="2018" name="PLoS ONE">
        <title>Chinook salmon (Oncorhynchus tshawytscha) genome and transcriptome.</title>
        <authorList>
            <person name="Christensen K.A."/>
            <person name="Leong J.S."/>
            <person name="Sakhrani D."/>
            <person name="Biagi C.A."/>
            <person name="Minkley D.R."/>
            <person name="Withler R.E."/>
            <person name="Rondeau E.B."/>
            <person name="Koop B.F."/>
            <person name="Devlin R.H."/>
        </authorList>
    </citation>
    <scope>NUCLEOTIDE SEQUENCE [LARGE SCALE GENOMIC DNA]</scope>
</reference>